<feature type="compositionally biased region" description="Basic and acidic residues" evidence="3">
    <location>
        <begin position="106"/>
        <end position="117"/>
    </location>
</feature>
<feature type="transmembrane region" description="Helical" evidence="4">
    <location>
        <begin position="608"/>
        <end position="629"/>
    </location>
</feature>
<feature type="compositionally biased region" description="Polar residues" evidence="3">
    <location>
        <begin position="547"/>
        <end position="560"/>
    </location>
</feature>
<dbReference type="GO" id="GO:0070593">
    <property type="term" value="P:dendrite self-avoidance"/>
    <property type="evidence" value="ECO:0007669"/>
    <property type="project" value="TreeGrafter"/>
</dbReference>
<keyword evidence="4" id="KW-1133">Transmembrane helix</keyword>
<evidence type="ECO:0000256" key="2">
    <source>
        <dbReference type="ARBA" id="ARBA00023319"/>
    </source>
</evidence>
<keyword evidence="7" id="KW-1185">Reference proteome</keyword>
<dbReference type="GO" id="GO:0030424">
    <property type="term" value="C:axon"/>
    <property type="evidence" value="ECO:0007669"/>
    <property type="project" value="TreeGrafter"/>
</dbReference>
<dbReference type="InterPro" id="IPR003599">
    <property type="entry name" value="Ig_sub"/>
</dbReference>
<feature type="region of interest" description="Disordered" evidence="3">
    <location>
        <begin position="693"/>
        <end position="728"/>
    </location>
</feature>
<dbReference type="Gene3D" id="2.60.40.10">
    <property type="entry name" value="Immunoglobulins"/>
    <property type="match status" value="2"/>
</dbReference>
<dbReference type="GO" id="GO:0098632">
    <property type="term" value="F:cell-cell adhesion mediator activity"/>
    <property type="evidence" value="ECO:0007669"/>
    <property type="project" value="TreeGrafter"/>
</dbReference>
<dbReference type="GO" id="GO:0007411">
    <property type="term" value="P:axon guidance"/>
    <property type="evidence" value="ECO:0007669"/>
    <property type="project" value="TreeGrafter"/>
</dbReference>
<evidence type="ECO:0000313" key="7">
    <source>
        <dbReference type="Proteomes" id="UP001152803"/>
    </source>
</evidence>
<gene>
    <name evidence="6" type="ORF">COCON_G00151560</name>
</gene>
<keyword evidence="4" id="KW-0472">Membrane</keyword>
<name>A0A9Q1D970_CONCO</name>
<dbReference type="CDD" id="cd00096">
    <property type="entry name" value="Ig"/>
    <property type="match status" value="1"/>
</dbReference>
<accession>A0A9Q1D970</accession>
<reference evidence="6" key="1">
    <citation type="journal article" date="2023" name="Science">
        <title>Genome structures resolve the early diversification of teleost fishes.</title>
        <authorList>
            <person name="Parey E."/>
            <person name="Louis A."/>
            <person name="Montfort J."/>
            <person name="Bouchez O."/>
            <person name="Roques C."/>
            <person name="Iampietro C."/>
            <person name="Lluch J."/>
            <person name="Castinel A."/>
            <person name="Donnadieu C."/>
            <person name="Desvignes T."/>
            <person name="Floi Bucao C."/>
            <person name="Jouanno E."/>
            <person name="Wen M."/>
            <person name="Mejri S."/>
            <person name="Dirks R."/>
            <person name="Jansen H."/>
            <person name="Henkel C."/>
            <person name="Chen W.J."/>
            <person name="Zahm M."/>
            <person name="Cabau C."/>
            <person name="Klopp C."/>
            <person name="Thompson A.W."/>
            <person name="Robinson-Rechavi M."/>
            <person name="Braasch I."/>
            <person name="Lecointre G."/>
            <person name="Bobe J."/>
            <person name="Postlethwait J.H."/>
            <person name="Berthelot C."/>
            <person name="Roest Crollius H."/>
            <person name="Guiguen Y."/>
        </authorList>
    </citation>
    <scope>NUCLEOTIDE SEQUENCE</scope>
    <source>
        <strain evidence="6">Concon-B</strain>
    </source>
</reference>
<dbReference type="FunFam" id="2.60.40.10:FF:000032">
    <property type="entry name" value="palladin isoform X1"/>
    <property type="match status" value="1"/>
</dbReference>
<organism evidence="6 7">
    <name type="scientific">Conger conger</name>
    <name type="common">Conger eel</name>
    <name type="synonym">Muraena conger</name>
    <dbReference type="NCBI Taxonomy" id="82655"/>
    <lineage>
        <taxon>Eukaryota</taxon>
        <taxon>Metazoa</taxon>
        <taxon>Chordata</taxon>
        <taxon>Craniata</taxon>
        <taxon>Vertebrata</taxon>
        <taxon>Euteleostomi</taxon>
        <taxon>Actinopterygii</taxon>
        <taxon>Neopterygii</taxon>
        <taxon>Teleostei</taxon>
        <taxon>Anguilliformes</taxon>
        <taxon>Congridae</taxon>
        <taxon>Conger</taxon>
    </lineage>
</organism>
<dbReference type="AlphaFoldDB" id="A0A9Q1D970"/>
<dbReference type="InterPro" id="IPR013783">
    <property type="entry name" value="Ig-like_fold"/>
</dbReference>
<feature type="domain" description="Ig-like" evidence="5">
    <location>
        <begin position="186"/>
        <end position="274"/>
    </location>
</feature>
<dbReference type="GO" id="GO:0005886">
    <property type="term" value="C:plasma membrane"/>
    <property type="evidence" value="ECO:0007669"/>
    <property type="project" value="TreeGrafter"/>
</dbReference>
<feature type="transmembrane region" description="Helical" evidence="4">
    <location>
        <begin position="60"/>
        <end position="80"/>
    </location>
</feature>
<comment type="caution">
    <text evidence="6">The sequence shown here is derived from an EMBL/GenBank/DDBJ whole genome shotgun (WGS) entry which is preliminary data.</text>
</comment>
<sequence length="805" mass="88225">LDTIVLSHGENCINQRRITSKDTASTREKTGCRLLWMAPAHQQQMEKPHCVSFFQMLSHFWVIILSFHLYICSAMAVHVMEWNFIQQPSNLTVRREDSVTLTCRPPDSRPPDSRPPDSRPPAHVSWFKNNRLMNPTPHITLQPIGDLLFHRVQDKDKGIYFCRASNIHPFRAVSSRKVYLNVLGPPSLEIWPAMVTAPLGSEVRFQCQVSGNPLPSITWSKQGWSVLTGGKVTIGVKNATLYLSSVKRYDEGLYTCEASNVVGRAQGRALLRMAAEADPGFTAGEVPMVTNNKAGHKGDGINQQDFHWIESSIKGTYFPETTSLPGYSSVPGSITLPLQAPLGKENTAQNMLLVMESGPFLFPSLNADWTPSGLGDSLTNLEGLVLKTDRLAGTEAFHVPHHTQIMALQSGLDEVVPGANTEISTTQQVIGSYSLSPDLNSSPSSFHFSPPDHNEFLSVDTQTFHYQSEALSPEPQSQPPALYSQPPGLYSQPPGLYSQPPGLYSQPPGLYSQPPGLYSQPPGLYSQPPGHASPPHSPSLSEEGWVSFSTPKEQNGNQPTVPAENHEMQLTDCPKKKTSQSPMTNGDGTNSVKPGSWLPALEKHDIPIVVGVGISLIFIFITMAFYSLVQKNEPAPVGRAAQRNLRGHTAHPETRRTYENRAFENDVVAVTEQHPSTRTTVLLPSINSVTMVMEPSSDTSTKQDQPTLDQTTIAGPDPEPKKDSQDGDYCADGECGQCQDAYTHSSPSIRASQDEGIHTFLTLQTAESCDVPIQHSVNISHSAAPLLLSHCKPIGGYYHSLVLLW</sequence>
<protein>
    <recommendedName>
        <fullName evidence="5">Ig-like domain-containing protein</fullName>
    </recommendedName>
</protein>
<dbReference type="InterPro" id="IPR036179">
    <property type="entry name" value="Ig-like_dom_sf"/>
</dbReference>
<dbReference type="Pfam" id="PF07679">
    <property type="entry name" value="I-set"/>
    <property type="match status" value="1"/>
</dbReference>
<evidence type="ECO:0000313" key="6">
    <source>
        <dbReference type="EMBL" id="KAJ8262699.1"/>
    </source>
</evidence>
<dbReference type="PANTHER" id="PTHR10075">
    <property type="entry name" value="BASIGIN RELATED"/>
    <property type="match status" value="1"/>
</dbReference>
<feature type="region of interest" description="Disordered" evidence="3">
    <location>
        <begin position="468"/>
        <end position="568"/>
    </location>
</feature>
<evidence type="ECO:0000256" key="1">
    <source>
        <dbReference type="ARBA" id="ARBA00023157"/>
    </source>
</evidence>
<dbReference type="SMART" id="SM00409">
    <property type="entry name" value="IG"/>
    <property type="match status" value="2"/>
</dbReference>
<keyword evidence="2" id="KW-0393">Immunoglobulin domain</keyword>
<keyword evidence="1" id="KW-1015">Disulfide bond</keyword>
<dbReference type="PANTHER" id="PTHR10075:SF103">
    <property type="entry name" value="ROUNDABOUT HOMOLOG 4"/>
    <property type="match status" value="1"/>
</dbReference>
<keyword evidence="4" id="KW-0812">Transmembrane</keyword>
<dbReference type="InterPro" id="IPR007110">
    <property type="entry name" value="Ig-like_dom"/>
</dbReference>
<dbReference type="OrthoDB" id="9448246at2759"/>
<dbReference type="InterPro" id="IPR013106">
    <property type="entry name" value="Ig_V-set"/>
</dbReference>
<feature type="compositionally biased region" description="Polar residues" evidence="3">
    <location>
        <begin position="693"/>
        <end position="713"/>
    </location>
</feature>
<dbReference type="SMART" id="SM00408">
    <property type="entry name" value="IGc2"/>
    <property type="match status" value="2"/>
</dbReference>
<dbReference type="InterPro" id="IPR013098">
    <property type="entry name" value="Ig_I-set"/>
</dbReference>
<evidence type="ECO:0000259" key="5">
    <source>
        <dbReference type="PROSITE" id="PS50835"/>
    </source>
</evidence>
<feature type="region of interest" description="Disordered" evidence="3">
    <location>
        <begin position="101"/>
        <end position="121"/>
    </location>
</feature>
<dbReference type="Proteomes" id="UP001152803">
    <property type="component" value="Unassembled WGS sequence"/>
</dbReference>
<proteinExistence type="predicted"/>
<dbReference type="PROSITE" id="PS50835">
    <property type="entry name" value="IG_LIKE"/>
    <property type="match status" value="2"/>
</dbReference>
<evidence type="ECO:0000256" key="4">
    <source>
        <dbReference type="SAM" id="Phobius"/>
    </source>
</evidence>
<dbReference type="GO" id="GO:0007156">
    <property type="term" value="P:homophilic cell adhesion via plasma membrane adhesion molecules"/>
    <property type="evidence" value="ECO:0007669"/>
    <property type="project" value="TreeGrafter"/>
</dbReference>
<dbReference type="InterPro" id="IPR003598">
    <property type="entry name" value="Ig_sub2"/>
</dbReference>
<dbReference type="Pfam" id="PF13927">
    <property type="entry name" value="Ig_3"/>
    <property type="match status" value="1"/>
</dbReference>
<dbReference type="EMBL" id="JAFJMO010000011">
    <property type="protein sequence ID" value="KAJ8262699.1"/>
    <property type="molecule type" value="Genomic_DNA"/>
</dbReference>
<feature type="domain" description="Ig-like" evidence="5">
    <location>
        <begin position="82"/>
        <end position="174"/>
    </location>
</feature>
<feature type="non-terminal residue" evidence="6">
    <location>
        <position position="1"/>
    </location>
</feature>
<evidence type="ECO:0000256" key="3">
    <source>
        <dbReference type="SAM" id="MobiDB-lite"/>
    </source>
</evidence>
<dbReference type="SUPFAM" id="SSF48726">
    <property type="entry name" value="Immunoglobulin"/>
    <property type="match status" value="2"/>
</dbReference>
<dbReference type="SMART" id="SM00406">
    <property type="entry name" value="IGv"/>
    <property type="match status" value="1"/>
</dbReference>